<dbReference type="InterPro" id="IPR036388">
    <property type="entry name" value="WH-like_DNA-bd_sf"/>
</dbReference>
<evidence type="ECO:0000313" key="11">
    <source>
        <dbReference type="EMBL" id="KAK7816502.1"/>
    </source>
</evidence>
<comment type="caution">
    <text evidence="11">The sequence shown here is derived from an EMBL/GenBank/DDBJ whole genome shotgun (WGS) entry which is preliminary data.</text>
</comment>
<dbReference type="InterPro" id="IPR027417">
    <property type="entry name" value="P-loop_NTPase"/>
</dbReference>
<dbReference type="InterPro" id="IPR058922">
    <property type="entry name" value="WHD_DRP"/>
</dbReference>
<dbReference type="Pfam" id="PF00931">
    <property type="entry name" value="NB-ARC"/>
    <property type="match status" value="1"/>
</dbReference>
<evidence type="ECO:0000256" key="2">
    <source>
        <dbReference type="ARBA" id="ARBA00022737"/>
    </source>
</evidence>
<keyword evidence="12" id="KW-1185">Reference proteome</keyword>
<dbReference type="Gene3D" id="3.80.10.10">
    <property type="entry name" value="Ribonuclease Inhibitor"/>
    <property type="match status" value="3"/>
</dbReference>
<evidence type="ECO:0000256" key="3">
    <source>
        <dbReference type="ARBA" id="ARBA00022741"/>
    </source>
</evidence>
<dbReference type="EMBL" id="PKMF04000937">
    <property type="protein sequence ID" value="KAK7816502.1"/>
    <property type="molecule type" value="Genomic_DNA"/>
</dbReference>
<dbReference type="Pfam" id="PF25019">
    <property type="entry name" value="LRR_R13L1-DRL21"/>
    <property type="match status" value="1"/>
</dbReference>
<dbReference type="InterPro" id="IPR042197">
    <property type="entry name" value="Apaf_helical"/>
</dbReference>
<protein>
    <submittedName>
        <fullName evidence="11">Disease resistance rpp13-like protein 1</fullName>
    </submittedName>
</protein>
<keyword evidence="5" id="KW-0067">ATP-binding</keyword>
<dbReference type="PANTHER" id="PTHR36766:SF51">
    <property type="entry name" value="DISEASE RESISTANCE RPP13-LIKE PROTEIN 1"/>
    <property type="match status" value="1"/>
</dbReference>
<dbReference type="GO" id="GO:0051707">
    <property type="term" value="P:response to other organism"/>
    <property type="evidence" value="ECO:0007669"/>
    <property type="project" value="UniProtKB-ARBA"/>
</dbReference>
<proteinExistence type="predicted"/>
<name>A0AAW0IPZ8_QUESU</name>
<keyword evidence="2" id="KW-0677">Repeat</keyword>
<dbReference type="Pfam" id="PF23559">
    <property type="entry name" value="WHD_DRP"/>
    <property type="match status" value="1"/>
</dbReference>
<dbReference type="Pfam" id="PF18052">
    <property type="entry name" value="Rx_N"/>
    <property type="match status" value="1"/>
</dbReference>
<dbReference type="AlphaFoldDB" id="A0AAW0IPZ8"/>
<keyword evidence="1" id="KW-0433">Leucine-rich repeat</keyword>
<evidence type="ECO:0000256" key="6">
    <source>
        <dbReference type="SAM" id="Coils"/>
    </source>
</evidence>
<dbReference type="PANTHER" id="PTHR36766">
    <property type="entry name" value="PLANT BROAD-SPECTRUM MILDEW RESISTANCE PROTEIN RPW8"/>
    <property type="match status" value="1"/>
</dbReference>
<dbReference type="FunFam" id="1.10.10.10:FF:000322">
    <property type="entry name" value="Probable disease resistance protein At1g63360"/>
    <property type="match status" value="1"/>
</dbReference>
<evidence type="ECO:0000259" key="8">
    <source>
        <dbReference type="Pfam" id="PF18052"/>
    </source>
</evidence>
<evidence type="ECO:0000259" key="9">
    <source>
        <dbReference type="Pfam" id="PF23559"/>
    </source>
</evidence>
<evidence type="ECO:0000313" key="12">
    <source>
        <dbReference type="Proteomes" id="UP000237347"/>
    </source>
</evidence>
<evidence type="ECO:0000256" key="5">
    <source>
        <dbReference type="ARBA" id="ARBA00022840"/>
    </source>
</evidence>
<feature type="domain" description="NB-ARC" evidence="7">
    <location>
        <begin position="165"/>
        <end position="332"/>
    </location>
</feature>
<gene>
    <name evidence="11" type="primary">RPPL1_21</name>
    <name evidence="11" type="ORF">CFP56_043983</name>
</gene>
<dbReference type="InterPro" id="IPR002182">
    <property type="entry name" value="NB-ARC"/>
</dbReference>
<evidence type="ECO:0000259" key="7">
    <source>
        <dbReference type="Pfam" id="PF00931"/>
    </source>
</evidence>
<keyword evidence="3" id="KW-0547">Nucleotide-binding</keyword>
<keyword evidence="6" id="KW-0175">Coiled coil</keyword>
<keyword evidence="4" id="KW-0611">Plant defense</keyword>
<dbReference type="Gene3D" id="1.10.8.430">
    <property type="entry name" value="Helical domain of apoptotic protease-activating factors"/>
    <property type="match status" value="1"/>
</dbReference>
<dbReference type="InterPro" id="IPR056789">
    <property type="entry name" value="LRR_R13L1-DRL21"/>
</dbReference>
<dbReference type="Gene3D" id="1.20.5.4130">
    <property type="match status" value="1"/>
</dbReference>
<dbReference type="InterPro" id="IPR032675">
    <property type="entry name" value="LRR_dom_sf"/>
</dbReference>
<dbReference type="Gene3D" id="1.10.10.10">
    <property type="entry name" value="Winged helix-like DNA-binding domain superfamily/Winged helix DNA-binding domain"/>
    <property type="match status" value="1"/>
</dbReference>
<evidence type="ECO:0000259" key="10">
    <source>
        <dbReference type="Pfam" id="PF25019"/>
    </source>
</evidence>
<dbReference type="Gene3D" id="3.40.50.300">
    <property type="entry name" value="P-loop containing nucleotide triphosphate hydrolases"/>
    <property type="match status" value="1"/>
</dbReference>
<feature type="coiled-coil region" evidence="6">
    <location>
        <begin position="111"/>
        <end position="138"/>
    </location>
</feature>
<sequence length="1154" mass="131221">MAGALVGGAFLSAFLQVAFDRLASRDFLDFLKGRKDIDGSLKKLKKLLRSANVVLVDAEDKQYTNPSVKEWLDELKHAVYVADDILDEICYEALQRKVSGLIPTSVDNSFNTTIKSELETILNELESLTKEKDDLGLEKVAGGLPSRPLTNFLPEEYGVFGRDNDREAIFQKFESDDKRGLCVVPIVGMGGIGKTTLARHIYNDKRVEEYFDFRAWVCVSENFDSFKIAKAILEQVTSSACDIQDISLLQNKMKEKFMEKKIFLVLDDVWNESYNDSVELLKVFRCGAKETKIIVTTRSEKVASNVLTVAAFHLKQLSDGECWSLFEKHAFINGKASEFPYLEDIGKQIVQKCKGLPLAAKTLGGLLRCEQDPKEWIMILKSDIWNLPEEKNSIIPALRLSYHYLPSHLKRCFAYCSIFPKDYEFEREELVLLWMAQDFLQQSKGNEGMEGIGERYFDDLVSRSLFQQSSTNKSRFIMHDLVNDLATFISGEFCFRLEEHNELNEITEKTRHFSCYEGEFDDSKKFEILYVAKGLRTFLVELACSWQGLDNMIRKKVGVHQKKKRKGKMVGDLSEEFKALRVLSLSNFGVMELPNFVDNLKHLRYLNIRNSKIEHLPDSLCNLYYLQTLILSSFITKLPTNMSKLINLRHLDNSRAKMEEMPPGIGKMKNLRKLLVFVVGKHDDGFSMKELGELRHLSGNLSLLNLENVQCINKDTTEVILKNKQDLSELKLEWKHGHGAEDSEKERILLEQLCPCTNLNSLTITNYEGTSFPKWLGDSSFSKMASIELRNCDNCFSLPPLGQLPDLKSLKIECFGKISSVGPEFYGNTINPFRALEYLSFENMLEWQGWVLFKGEVFTCLRELYIRGCPKLSGGLPIQLPSLTKLHISGYLRWSITLSIAATCDFFWGLAAQHRKHVQYSPALHGKSVNIELGVCSILPCLSVFASVTHLKLLWCPDLISFPSGGLCAPNLSEFVIEHCKNLESLPEGMHTLLPSLVCLELLNCPKLNSFPEGGLPSGLESLIIYKCDTLFSHRMQWGLQDLHSLRSFTIFDGCKKLESFPEDALLPPNLTDLYITLSNLKSLNGKGFQHLTSLKHLKIWNCKYLYCLLEEVLPTSLCELDISNCPLLKERYGNEKGEGRVKMAHIPKISFEL</sequence>
<evidence type="ECO:0000256" key="1">
    <source>
        <dbReference type="ARBA" id="ARBA00022614"/>
    </source>
</evidence>
<dbReference type="SUPFAM" id="SSF52058">
    <property type="entry name" value="L domain-like"/>
    <property type="match status" value="2"/>
</dbReference>
<accession>A0AAW0IPZ8</accession>
<dbReference type="GO" id="GO:0005524">
    <property type="term" value="F:ATP binding"/>
    <property type="evidence" value="ECO:0007669"/>
    <property type="project" value="UniProtKB-KW"/>
</dbReference>
<reference evidence="11 12" key="1">
    <citation type="journal article" date="2018" name="Sci. Data">
        <title>The draft genome sequence of cork oak.</title>
        <authorList>
            <person name="Ramos A.M."/>
            <person name="Usie A."/>
            <person name="Barbosa P."/>
            <person name="Barros P.M."/>
            <person name="Capote T."/>
            <person name="Chaves I."/>
            <person name="Simoes F."/>
            <person name="Abreu I."/>
            <person name="Carrasquinho I."/>
            <person name="Faro C."/>
            <person name="Guimaraes J.B."/>
            <person name="Mendonca D."/>
            <person name="Nobrega F."/>
            <person name="Rodrigues L."/>
            <person name="Saibo N.J.M."/>
            <person name="Varela M.C."/>
            <person name="Egas C."/>
            <person name="Matos J."/>
            <person name="Miguel C.M."/>
            <person name="Oliveira M.M."/>
            <person name="Ricardo C.P."/>
            <person name="Goncalves S."/>
        </authorList>
    </citation>
    <scope>NUCLEOTIDE SEQUENCE [LARGE SCALE GENOMIC DNA]</scope>
    <source>
        <strain evidence="12">cv. HL8</strain>
    </source>
</reference>
<feature type="domain" description="R13L1/DRL21-like LRR repeat region" evidence="10">
    <location>
        <begin position="688"/>
        <end position="814"/>
    </location>
</feature>
<dbReference type="SUPFAM" id="SSF52540">
    <property type="entry name" value="P-loop containing nucleoside triphosphate hydrolases"/>
    <property type="match status" value="1"/>
</dbReference>
<dbReference type="GO" id="GO:0006952">
    <property type="term" value="P:defense response"/>
    <property type="evidence" value="ECO:0007669"/>
    <property type="project" value="UniProtKB-KW"/>
</dbReference>
<dbReference type="GO" id="GO:0043531">
    <property type="term" value="F:ADP binding"/>
    <property type="evidence" value="ECO:0007669"/>
    <property type="project" value="InterPro"/>
</dbReference>
<feature type="domain" description="Disease resistance protein winged helix" evidence="9">
    <location>
        <begin position="418"/>
        <end position="486"/>
    </location>
</feature>
<dbReference type="InterPro" id="IPR041118">
    <property type="entry name" value="Rx_N"/>
</dbReference>
<organism evidence="11 12">
    <name type="scientific">Quercus suber</name>
    <name type="common">Cork oak</name>
    <dbReference type="NCBI Taxonomy" id="58331"/>
    <lineage>
        <taxon>Eukaryota</taxon>
        <taxon>Viridiplantae</taxon>
        <taxon>Streptophyta</taxon>
        <taxon>Embryophyta</taxon>
        <taxon>Tracheophyta</taxon>
        <taxon>Spermatophyta</taxon>
        <taxon>Magnoliopsida</taxon>
        <taxon>eudicotyledons</taxon>
        <taxon>Gunneridae</taxon>
        <taxon>Pentapetalae</taxon>
        <taxon>rosids</taxon>
        <taxon>fabids</taxon>
        <taxon>Fagales</taxon>
        <taxon>Fagaceae</taxon>
        <taxon>Quercus</taxon>
    </lineage>
</organism>
<feature type="domain" description="Disease resistance N-terminal" evidence="8">
    <location>
        <begin position="10"/>
        <end position="98"/>
    </location>
</feature>
<dbReference type="Proteomes" id="UP000237347">
    <property type="component" value="Unassembled WGS sequence"/>
</dbReference>
<dbReference type="PRINTS" id="PR00364">
    <property type="entry name" value="DISEASERSIST"/>
</dbReference>
<evidence type="ECO:0000256" key="4">
    <source>
        <dbReference type="ARBA" id="ARBA00022821"/>
    </source>
</evidence>